<dbReference type="Gene3D" id="3.40.630.30">
    <property type="match status" value="1"/>
</dbReference>
<feature type="domain" description="N-acetyltransferase" evidence="1">
    <location>
        <begin position="6"/>
        <end position="140"/>
    </location>
</feature>
<dbReference type="Proteomes" id="UP000198583">
    <property type="component" value="Unassembled WGS sequence"/>
</dbReference>
<name>A0A1I6EPX1_9PSEU</name>
<dbReference type="STRING" id="84724.SAMN04488564_10522"/>
<evidence type="ECO:0000259" key="1">
    <source>
        <dbReference type="Pfam" id="PF13302"/>
    </source>
</evidence>
<protein>
    <submittedName>
        <fullName evidence="2">Protein N-acetyltransferase, RimJ/RimL family</fullName>
    </submittedName>
</protein>
<dbReference type="InterPro" id="IPR000182">
    <property type="entry name" value="GNAT_dom"/>
</dbReference>
<reference evidence="3" key="1">
    <citation type="submission" date="2016-10" db="EMBL/GenBank/DDBJ databases">
        <authorList>
            <person name="Varghese N."/>
            <person name="Submissions S."/>
        </authorList>
    </citation>
    <scope>NUCLEOTIDE SEQUENCE [LARGE SCALE GENOMIC DNA]</scope>
    <source>
        <strain evidence="3">DSM 44232</strain>
    </source>
</reference>
<dbReference type="SUPFAM" id="SSF55729">
    <property type="entry name" value="Acyl-CoA N-acyltransferases (Nat)"/>
    <property type="match status" value="1"/>
</dbReference>
<dbReference type="RefSeq" id="WP_093596500.1">
    <property type="nucleotide sequence ID" value="NZ_FOYL01000005.1"/>
</dbReference>
<evidence type="ECO:0000313" key="2">
    <source>
        <dbReference type="EMBL" id="SFR19799.1"/>
    </source>
</evidence>
<organism evidence="2 3">
    <name type="scientific">Lentzea waywayandensis</name>
    <dbReference type="NCBI Taxonomy" id="84724"/>
    <lineage>
        <taxon>Bacteria</taxon>
        <taxon>Bacillati</taxon>
        <taxon>Actinomycetota</taxon>
        <taxon>Actinomycetes</taxon>
        <taxon>Pseudonocardiales</taxon>
        <taxon>Pseudonocardiaceae</taxon>
        <taxon>Lentzea</taxon>
    </lineage>
</organism>
<accession>A0A1I6EPX1</accession>
<sequence>MEGKHVRLEPLSLDHAQELFEVTRDPDIWTWLLSSQPSTVDDMRAWVSEAIGSREAFAQIEVATGRVVGTTSFYEVVPEHRRLVIGYTIVGSAWHGTAINPEAKLLLLSEAFDVRGALRVGWYTDAANARSQRAIEKLGASKDGVLRANVTRPDGTQRDTVVYSMVPSEWPAARERLTSRVSRDPSR</sequence>
<keyword evidence="3" id="KW-1185">Reference proteome</keyword>
<keyword evidence="2" id="KW-0808">Transferase</keyword>
<dbReference type="GO" id="GO:0016747">
    <property type="term" value="F:acyltransferase activity, transferring groups other than amino-acyl groups"/>
    <property type="evidence" value="ECO:0007669"/>
    <property type="project" value="InterPro"/>
</dbReference>
<dbReference type="PANTHER" id="PTHR43610">
    <property type="entry name" value="BLL6696 PROTEIN"/>
    <property type="match status" value="1"/>
</dbReference>
<dbReference type="AlphaFoldDB" id="A0A1I6EPX1"/>
<dbReference type="InterPro" id="IPR016181">
    <property type="entry name" value="Acyl_CoA_acyltransferase"/>
</dbReference>
<dbReference type="Pfam" id="PF13302">
    <property type="entry name" value="Acetyltransf_3"/>
    <property type="match status" value="1"/>
</dbReference>
<dbReference type="OrthoDB" id="9795199at2"/>
<dbReference type="EMBL" id="FOYL01000005">
    <property type="protein sequence ID" value="SFR19799.1"/>
    <property type="molecule type" value="Genomic_DNA"/>
</dbReference>
<proteinExistence type="predicted"/>
<gene>
    <name evidence="2" type="ORF">SAMN04488564_10522</name>
</gene>
<dbReference type="PANTHER" id="PTHR43610:SF1">
    <property type="entry name" value="N-ACETYLTRANSFERASE DOMAIN-CONTAINING PROTEIN"/>
    <property type="match status" value="1"/>
</dbReference>
<evidence type="ECO:0000313" key="3">
    <source>
        <dbReference type="Proteomes" id="UP000198583"/>
    </source>
</evidence>